<keyword evidence="1" id="KW-0472">Membrane</keyword>
<keyword evidence="1" id="KW-0812">Transmembrane</keyword>
<comment type="caution">
    <text evidence="2">The sequence shown here is derived from an EMBL/GenBank/DDBJ whole genome shotgun (WGS) entry which is preliminary data.</text>
</comment>
<keyword evidence="3" id="KW-1185">Reference proteome</keyword>
<evidence type="ECO:0000313" key="2">
    <source>
        <dbReference type="EMBL" id="KAG0142386.1"/>
    </source>
</evidence>
<accession>A0A9P6T7W9</accession>
<dbReference type="AlphaFoldDB" id="A0A9P6T7W9"/>
<sequence>MSTERSKGKKSSMSTGQQKLTRKYGQMYKTLNGILIKLETSLSSSDGISIVSNVPKVELPKGPTWALIYVLTFLQGCVGTIISILSQAVLLNDEFGLESISLNDKSERTIEMMSNQAKPDSLKNSPRWKLEDGRRMVPKMEKIQDRGEALRASVHVSCLGRLESQFSPLKLSHPSVDDIRPVPFLKRVPERKSLLKSRKEESCRSNLSTPSARCKRRLKPSLGLLEINHV</sequence>
<reference evidence="2" key="1">
    <citation type="submission" date="2013-11" db="EMBL/GenBank/DDBJ databases">
        <title>Genome sequence of the fusiform rust pathogen reveals effectors for host alternation and coevolution with pine.</title>
        <authorList>
            <consortium name="DOE Joint Genome Institute"/>
            <person name="Smith K."/>
            <person name="Pendleton A."/>
            <person name="Kubisiak T."/>
            <person name="Anderson C."/>
            <person name="Salamov A."/>
            <person name="Aerts A."/>
            <person name="Riley R."/>
            <person name="Clum A."/>
            <person name="Lindquist E."/>
            <person name="Ence D."/>
            <person name="Campbell M."/>
            <person name="Kronenberg Z."/>
            <person name="Feau N."/>
            <person name="Dhillon B."/>
            <person name="Hamelin R."/>
            <person name="Burleigh J."/>
            <person name="Smith J."/>
            <person name="Yandell M."/>
            <person name="Nelson C."/>
            <person name="Grigoriev I."/>
            <person name="Davis J."/>
        </authorList>
    </citation>
    <scope>NUCLEOTIDE SEQUENCE</scope>
    <source>
        <strain evidence="2">G11</strain>
    </source>
</reference>
<evidence type="ECO:0000256" key="1">
    <source>
        <dbReference type="SAM" id="Phobius"/>
    </source>
</evidence>
<protein>
    <submittedName>
        <fullName evidence="2">Uncharacterized protein</fullName>
    </submittedName>
</protein>
<dbReference type="EMBL" id="MU167350">
    <property type="protein sequence ID" value="KAG0142386.1"/>
    <property type="molecule type" value="Genomic_DNA"/>
</dbReference>
<feature type="transmembrane region" description="Helical" evidence="1">
    <location>
        <begin position="66"/>
        <end position="90"/>
    </location>
</feature>
<dbReference type="OrthoDB" id="10405855at2759"/>
<evidence type="ECO:0000313" key="3">
    <source>
        <dbReference type="Proteomes" id="UP000886653"/>
    </source>
</evidence>
<gene>
    <name evidence="2" type="ORF">CROQUDRAFT_237878</name>
</gene>
<dbReference type="Proteomes" id="UP000886653">
    <property type="component" value="Unassembled WGS sequence"/>
</dbReference>
<organism evidence="2 3">
    <name type="scientific">Cronartium quercuum f. sp. fusiforme G11</name>
    <dbReference type="NCBI Taxonomy" id="708437"/>
    <lineage>
        <taxon>Eukaryota</taxon>
        <taxon>Fungi</taxon>
        <taxon>Dikarya</taxon>
        <taxon>Basidiomycota</taxon>
        <taxon>Pucciniomycotina</taxon>
        <taxon>Pucciniomycetes</taxon>
        <taxon>Pucciniales</taxon>
        <taxon>Coleosporiaceae</taxon>
        <taxon>Cronartium</taxon>
    </lineage>
</organism>
<name>A0A9P6T7W9_9BASI</name>
<keyword evidence="1" id="KW-1133">Transmembrane helix</keyword>
<proteinExistence type="predicted"/>